<gene>
    <name evidence="2" type="ORF">HF526_17685</name>
</gene>
<dbReference type="Proteomes" id="UP000820669">
    <property type="component" value="Unassembled WGS sequence"/>
</dbReference>
<evidence type="ECO:0000259" key="1">
    <source>
        <dbReference type="Pfam" id="PF14230"/>
    </source>
</evidence>
<feature type="domain" description="DUF4333" evidence="1">
    <location>
        <begin position="168"/>
        <end position="231"/>
    </location>
</feature>
<dbReference type="Pfam" id="PF14230">
    <property type="entry name" value="DUF4333"/>
    <property type="match status" value="3"/>
</dbReference>
<reference evidence="2 3" key="1">
    <citation type="submission" date="2020-04" db="EMBL/GenBank/DDBJ databases">
        <authorList>
            <person name="Klaysubun C."/>
            <person name="Duangmal K."/>
            <person name="Lipun K."/>
        </authorList>
    </citation>
    <scope>NUCLEOTIDE SEQUENCE [LARGE SCALE GENOMIC DNA]</scope>
    <source>
        <strain evidence="2 3">K10HN5</strain>
    </source>
</reference>
<keyword evidence="3" id="KW-1185">Reference proteome</keyword>
<feature type="domain" description="DUF4333" evidence="1">
    <location>
        <begin position="18"/>
        <end position="84"/>
    </location>
</feature>
<evidence type="ECO:0000313" key="2">
    <source>
        <dbReference type="EMBL" id="NMH99127.1"/>
    </source>
</evidence>
<sequence>MGRAVAAAGLAVTLVWGLAGCAGSVDRADVASSISAELGKQGMVAQDVICPEDLKAEVGKSVRCTLQVDGVATAAVATVTSLQGDQAHYDIETDKPVVGKAALQKQVADQLGQAGVTTGPVTCPSGLKAETGATVRCGFDADGQPVDAVAKVTSVEGTDVTFDISTEARPIAKALLEQKVGQQVGQQAGIAIESTQCTGDLPPTVGATVGCTVAAQDETLNLDVAVTAVNGGQVDYSLRPKT</sequence>
<dbReference type="RefSeq" id="WP_169382565.1">
    <property type="nucleotide sequence ID" value="NZ_JAAXLA010000031.1"/>
</dbReference>
<proteinExistence type="predicted"/>
<evidence type="ECO:0000313" key="3">
    <source>
        <dbReference type="Proteomes" id="UP000820669"/>
    </source>
</evidence>
<protein>
    <submittedName>
        <fullName evidence="2">DUF4333 domain-containing protein</fullName>
    </submittedName>
</protein>
<dbReference type="EMBL" id="JAAXLA010000031">
    <property type="protein sequence ID" value="NMH99127.1"/>
    <property type="molecule type" value="Genomic_DNA"/>
</dbReference>
<comment type="caution">
    <text evidence="2">The sequence shown here is derived from an EMBL/GenBank/DDBJ whole genome shotgun (WGS) entry which is preliminary data.</text>
</comment>
<name>A0ABX1SE94_9PSEU</name>
<feature type="domain" description="DUF4333" evidence="1">
    <location>
        <begin position="94"/>
        <end position="157"/>
    </location>
</feature>
<accession>A0ABX1SE94</accession>
<organism evidence="2 3">
    <name type="scientific">Pseudonocardia acidicola</name>
    <dbReference type="NCBI Taxonomy" id="2724939"/>
    <lineage>
        <taxon>Bacteria</taxon>
        <taxon>Bacillati</taxon>
        <taxon>Actinomycetota</taxon>
        <taxon>Actinomycetes</taxon>
        <taxon>Pseudonocardiales</taxon>
        <taxon>Pseudonocardiaceae</taxon>
        <taxon>Pseudonocardia</taxon>
    </lineage>
</organism>
<dbReference type="InterPro" id="IPR025637">
    <property type="entry name" value="DUF4333"/>
</dbReference>
<dbReference type="PROSITE" id="PS51257">
    <property type="entry name" value="PROKAR_LIPOPROTEIN"/>
    <property type="match status" value="1"/>
</dbReference>